<evidence type="ECO:0000256" key="1">
    <source>
        <dbReference type="SAM" id="MobiDB-lite"/>
    </source>
</evidence>
<keyword evidence="3" id="KW-1185">Reference proteome</keyword>
<accession>A0AAD7FJQ7</accession>
<feature type="region of interest" description="Disordered" evidence="1">
    <location>
        <begin position="1"/>
        <end position="29"/>
    </location>
</feature>
<organism evidence="2 3">
    <name type="scientific">Mycena rosella</name>
    <name type="common">Pink bonnet</name>
    <name type="synonym">Agaricus rosellus</name>
    <dbReference type="NCBI Taxonomy" id="1033263"/>
    <lineage>
        <taxon>Eukaryota</taxon>
        <taxon>Fungi</taxon>
        <taxon>Dikarya</taxon>
        <taxon>Basidiomycota</taxon>
        <taxon>Agaricomycotina</taxon>
        <taxon>Agaricomycetes</taxon>
        <taxon>Agaricomycetidae</taxon>
        <taxon>Agaricales</taxon>
        <taxon>Marasmiineae</taxon>
        <taxon>Mycenaceae</taxon>
        <taxon>Mycena</taxon>
    </lineage>
</organism>
<protein>
    <submittedName>
        <fullName evidence="2">Uncharacterized protein</fullName>
    </submittedName>
</protein>
<reference evidence="2" key="1">
    <citation type="submission" date="2023-03" db="EMBL/GenBank/DDBJ databases">
        <title>Massive genome expansion in bonnet fungi (Mycena s.s.) driven by repeated elements and novel gene families across ecological guilds.</title>
        <authorList>
            <consortium name="Lawrence Berkeley National Laboratory"/>
            <person name="Harder C.B."/>
            <person name="Miyauchi S."/>
            <person name="Viragh M."/>
            <person name="Kuo A."/>
            <person name="Thoen E."/>
            <person name="Andreopoulos B."/>
            <person name="Lu D."/>
            <person name="Skrede I."/>
            <person name="Drula E."/>
            <person name="Henrissat B."/>
            <person name="Morin E."/>
            <person name="Kohler A."/>
            <person name="Barry K."/>
            <person name="LaButti K."/>
            <person name="Morin E."/>
            <person name="Salamov A."/>
            <person name="Lipzen A."/>
            <person name="Mereny Z."/>
            <person name="Hegedus B."/>
            <person name="Baldrian P."/>
            <person name="Stursova M."/>
            <person name="Weitz H."/>
            <person name="Taylor A."/>
            <person name="Grigoriev I.V."/>
            <person name="Nagy L.G."/>
            <person name="Martin F."/>
            <person name="Kauserud H."/>
        </authorList>
    </citation>
    <scope>NUCLEOTIDE SEQUENCE</scope>
    <source>
        <strain evidence="2">CBHHK067</strain>
    </source>
</reference>
<evidence type="ECO:0000313" key="2">
    <source>
        <dbReference type="EMBL" id="KAJ7622991.1"/>
    </source>
</evidence>
<evidence type="ECO:0000313" key="3">
    <source>
        <dbReference type="Proteomes" id="UP001221757"/>
    </source>
</evidence>
<gene>
    <name evidence="2" type="ORF">B0H17DRAFT_588180</name>
</gene>
<sequence length="190" mass="20292">MQPPSSDVSSVPHPRRRLPATPCHLSRDRRGTISANSLQRYTSSAHVPGPAVGDSAWGPTRLMGLIPAFLSVRASRRPSTAPLTRYILPCSLREIATELGFLFSETVIALSFINVGFLLETLWSPTKFLTLQPAFILASMAFASLERAKQSAARTGGILAPVCAGHAGARGARCVARGDPCRSCPDPRAV</sequence>
<dbReference type="Proteomes" id="UP001221757">
    <property type="component" value="Unassembled WGS sequence"/>
</dbReference>
<dbReference type="EMBL" id="JARKIE010000635">
    <property type="protein sequence ID" value="KAJ7622991.1"/>
    <property type="molecule type" value="Genomic_DNA"/>
</dbReference>
<dbReference type="AlphaFoldDB" id="A0AAD7FJQ7"/>
<comment type="caution">
    <text evidence="2">The sequence shown here is derived from an EMBL/GenBank/DDBJ whole genome shotgun (WGS) entry which is preliminary data.</text>
</comment>
<feature type="compositionally biased region" description="Low complexity" evidence="1">
    <location>
        <begin position="1"/>
        <end position="12"/>
    </location>
</feature>
<name>A0AAD7FJQ7_MYCRO</name>
<proteinExistence type="predicted"/>